<dbReference type="Gene3D" id="1.10.10.60">
    <property type="entry name" value="Homeodomain-like"/>
    <property type="match status" value="1"/>
</dbReference>
<comment type="caution">
    <text evidence="6">The sequence shown here is derived from an EMBL/GenBank/DDBJ whole genome shotgun (WGS) entry which is preliminary data.</text>
</comment>
<dbReference type="Pfam" id="PF16925">
    <property type="entry name" value="TetR_C_13"/>
    <property type="match status" value="1"/>
</dbReference>
<evidence type="ECO:0000313" key="7">
    <source>
        <dbReference type="Proteomes" id="UP000245055"/>
    </source>
</evidence>
<keyword evidence="2 4" id="KW-0238">DNA-binding</keyword>
<protein>
    <submittedName>
        <fullName evidence="6">TetR/AcrR family transcriptional regulator</fullName>
    </submittedName>
</protein>
<name>A0AAX1C7V7_9GAMM</name>
<dbReference type="InterPro" id="IPR036271">
    <property type="entry name" value="Tet_transcr_reg_TetR-rel_C_sf"/>
</dbReference>
<dbReference type="SUPFAM" id="SSF48498">
    <property type="entry name" value="Tetracyclin repressor-like, C-terminal domain"/>
    <property type="match status" value="1"/>
</dbReference>
<dbReference type="InterPro" id="IPR011075">
    <property type="entry name" value="TetR_C"/>
</dbReference>
<dbReference type="PANTHER" id="PTHR47506:SF1">
    <property type="entry name" value="HTH-TYPE TRANSCRIPTIONAL REGULATOR YJDC"/>
    <property type="match status" value="1"/>
</dbReference>
<dbReference type="InterPro" id="IPR009057">
    <property type="entry name" value="Homeodomain-like_sf"/>
</dbReference>
<keyword evidence="3" id="KW-0804">Transcription</keyword>
<dbReference type="Gene3D" id="1.10.357.10">
    <property type="entry name" value="Tetracycline Repressor, domain 2"/>
    <property type="match status" value="1"/>
</dbReference>
<proteinExistence type="predicted"/>
<dbReference type="GO" id="GO:0003677">
    <property type="term" value="F:DNA binding"/>
    <property type="evidence" value="ECO:0007669"/>
    <property type="project" value="UniProtKB-UniRule"/>
</dbReference>
<reference evidence="6 7" key="1">
    <citation type="submission" date="2018-05" db="EMBL/GenBank/DDBJ databases">
        <title>Genomic diversity of pathogens causing Blackleg of Potato in Pakistan.</title>
        <authorList>
            <person name="Sarfraz S."/>
            <person name="Riaz K."/>
            <person name="Oulghazi S."/>
            <person name="Cigna J."/>
            <person name="Sahi S.T."/>
            <person name="Khan S.H."/>
            <person name="Hameed A."/>
            <person name="Faure D."/>
        </authorList>
    </citation>
    <scope>NUCLEOTIDE SEQUENCE [LARGE SCALE GENOMIC DNA]</scope>
    <source>
        <strain evidence="6 7">SS70</strain>
    </source>
</reference>
<dbReference type="SUPFAM" id="SSF46689">
    <property type="entry name" value="Homeodomain-like"/>
    <property type="match status" value="1"/>
</dbReference>
<dbReference type="PROSITE" id="PS50977">
    <property type="entry name" value="HTH_TETR_2"/>
    <property type="match status" value="1"/>
</dbReference>
<dbReference type="PANTHER" id="PTHR47506">
    <property type="entry name" value="TRANSCRIPTIONAL REGULATORY PROTEIN"/>
    <property type="match status" value="1"/>
</dbReference>
<keyword evidence="1" id="KW-0805">Transcription regulation</keyword>
<dbReference type="Pfam" id="PF00440">
    <property type="entry name" value="TetR_N"/>
    <property type="match status" value="1"/>
</dbReference>
<sequence>MSGKPQYNEAEVIDAAMNAFWRHGYTATSINVLTESTGLSRSSLYQRFQDKDGLFQIVLATYTDRLMRRMHSAEGSTARASLEALLRGLLPMASPRPLGCLLSRSCAELVDLPAASQQAVLAGVNRQRDVLMNLLREALTAGELPAGTDIDALAWHFLGVMQAVVNFPLAGASPDALERMIAVAMLAWPEAAAMAQTES</sequence>
<organism evidence="6 7">
    <name type="scientific">Dickeya dianthicola</name>
    <dbReference type="NCBI Taxonomy" id="204039"/>
    <lineage>
        <taxon>Bacteria</taxon>
        <taxon>Pseudomonadati</taxon>
        <taxon>Pseudomonadota</taxon>
        <taxon>Gammaproteobacteria</taxon>
        <taxon>Enterobacterales</taxon>
        <taxon>Pectobacteriaceae</taxon>
        <taxon>Dickeya</taxon>
    </lineage>
</organism>
<evidence type="ECO:0000256" key="3">
    <source>
        <dbReference type="ARBA" id="ARBA00023163"/>
    </source>
</evidence>
<evidence type="ECO:0000259" key="5">
    <source>
        <dbReference type="PROSITE" id="PS50977"/>
    </source>
</evidence>
<feature type="domain" description="HTH tetR-type" evidence="5">
    <location>
        <begin position="6"/>
        <end position="66"/>
    </location>
</feature>
<accession>A0AAX1C7V7</accession>
<dbReference type="PRINTS" id="PR00455">
    <property type="entry name" value="HTHTETR"/>
</dbReference>
<evidence type="ECO:0000256" key="4">
    <source>
        <dbReference type="PROSITE-ProRule" id="PRU00335"/>
    </source>
</evidence>
<dbReference type="EMBL" id="QESZ01000011">
    <property type="protein sequence ID" value="PWD74205.1"/>
    <property type="molecule type" value="Genomic_DNA"/>
</dbReference>
<dbReference type="Proteomes" id="UP000245055">
    <property type="component" value="Unassembled WGS sequence"/>
</dbReference>
<evidence type="ECO:0000256" key="2">
    <source>
        <dbReference type="ARBA" id="ARBA00023125"/>
    </source>
</evidence>
<dbReference type="AlphaFoldDB" id="A0AAX1C7V7"/>
<evidence type="ECO:0000313" key="6">
    <source>
        <dbReference type="EMBL" id="PWD74205.1"/>
    </source>
</evidence>
<gene>
    <name evidence="6" type="ORF">DF213_08095</name>
</gene>
<evidence type="ECO:0000256" key="1">
    <source>
        <dbReference type="ARBA" id="ARBA00023015"/>
    </source>
</evidence>
<dbReference type="InterPro" id="IPR001647">
    <property type="entry name" value="HTH_TetR"/>
</dbReference>
<feature type="DNA-binding region" description="H-T-H motif" evidence="4">
    <location>
        <begin position="29"/>
        <end position="48"/>
    </location>
</feature>